<dbReference type="Pfam" id="PF04383">
    <property type="entry name" value="KilA-N"/>
    <property type="match status" value="1"/>
</dbReference>
<accession>A0A8J2XPX7</accession>
<dbReference type="Proteomes" id="UP000619743">
    <property type="component" value="Unassembled WGS sequence"/>
</dbReference>
<name>A0A8J2XPX7_9GAMM</name>
<dbReference type="InterPro" id="IPR018004">
    <property type="entry name" value="KilA/APSES_HTH"/>
</dbReference>
<dbReference type="SMART" id="SM01252">
    <property type="entry name" value="KilA-N"/>
    <property type="match status" value="1"/>
</dbReference>
<organism evidence="2 3">
    <name type="scientific">Neiella marina</name>
    <dbReference type="NCBI Taxonomy" id="508461"/>
    <lineage>
        <taxon>Bacteria</taxon>
        <taxon>Pseudomonadati</taxon>
        <taxon>Pseudomonadota</taxon>
        <taxon>Gammaproteobacteria</taxon>
        <taxon>Alteromonadales</taxon>
        <taxon>Echinimonadaceae</taxon>
        <taxon>Neiella</taxon>
    </lineage>
</organism>
<sequence length="260" mass="29325">MANLSILSKPIRLRDGLYSLNDVHKAAGYLNKQKPSLFLRNEHTKDLITEIEGCTDLCTPLKTVHGIGTFVSKELVYAYAMWISPKFHLQVIRAFDAMISQQQPQLPPSQTDPEVEKQQLLAKIRQPGYLTLSEMVDTAQFLDRTIIAEAKKYSRAATNRLRKAHGRAELKQAIDAQYQPMPMDNQKLLVTFERGEKTHTQLLGEQEFVTSFSNMAKQIEHAMAVSPEQLTQIAYAANSKLAQYLNRSQSHLLANKKGAA</sequence>
<dbReference type="InterPro" id="IPR017880">
    <property type="entry name" value="KilA_N"/>
</dbReference>
<comment type="caution">
    <text evidence="2">The sequence shown here is derived from an EMBL/GenBank/DDBJ whole genome shotgun (WGS) entry which is preliminary data.</text>
</comment>
<keyword evidence="3" id="KW-1185">Reference proteome</keyword>
<dbReference type="EMBL" id="BMDX01000011">
    <property type="protein sequence ID" value="GGA80591.1"/>
    <property type="molecule type" value="Genomic_DNA"/>
</dbReference>
<gene>
    <name evidence="2" type="ORF">GCM10011369_23150</name>
</gene>
<dbReference type="RefSeq" id="WP_188708173.1">
    <property type="nucleotide sequence ID" value="NZ_BMDX01000011.1"/>
</dbReference>
<dbReference type="AlphaFoldDB" id="A0A8J2XPX7"/>
<reference evidence="3" key="1">
    <citation type="journal article" date="2019" name="Int. J. Syst. Evol. Microbiol.">
        <title>The Global Catalogue of Microorganisms (GCM) 10K type strain sequencing project: providing services to taxonomists for standard genome sequencing and annotation.</title>
        <authorList>
            <consortium name="The Broad Institute Genomics Platform"/>
            <consortium name="The Broad Institute Genome Sequencing Center for Infectious Disease"/>
            <person name="Wu L."/>
            <person name="Ma J."/>
        </authorList>
    </citation>
    <scope>NUCLEOTIDE SEQUENCE [LARGE SCALE GENOMIC DNA]</scope>
    <source>
        <strain evidence="3">CGMCC 1.10130</strain>
    </source>
</reference>
<feature type="domain" description="KilA-N" evidence="1">
    <location>
        <begin position="1"/>
        <end position="98"/>
    </location>
</feature>
<protein>
    <recommendedName>
        <fullName evidence="1">KilA-N domain-containing protein</fullName>
    </recommendedName>
</protein>
<evidence type="ECO:0000313" key="2">
    <source>
        <dbReference type="EMBL" id="GGA80591.1"/>
    </source>
</evidence>
<evidence type="ECO:0000313" key="3">
    <source>
        <dbReference type="Proteomes" id="UP000619743"/>
    </source>
</evidence>
<evidence type="ECO:0000259" key="1">
    <source>
        <dbReference type="PROSITE" id="PS51301"/>
    </source>
</evidence>
<dbReference type="PROSITE" id="PS51301">
    <property type="entry name" value="KILA_N"/>
    <property type="match status" value="1"/>
</dbReference>
<proteinExistence type="predicted"/>